<dbReference type="EMBL" id="CP034015">
    <property type="protein sequence ID" value="AZG72375.1"/>
    <property type="molecule type" value="Genomic_DNA"/>
</dbReference>
<dbReference type="SMART" id="SM00062">
    <property type="entry name" value="PBPb"/>
    <property type="match status" value="1"/>
</dbReference>
<proteinExistence type="predicted"/>
<dbReference type="PANTHER" id="PTHR38834">
    <property type="entry name" value="PERIPLASMIC SUBSTRATE BINDING PROTEIN FAMILY 3"/>
    <property type="match status" value="1"/>
</dbReference>
<sequence length="272" mass="31029">MLRYIATIIVFAAATLISPAISATQKVTFYTETYPPFQAIDAQGDFVGFAIDILQATQAYLNFDIDIQMQPWSRAYRNAKKHPNTFIFSIGRTDKRLAYFKWVSDFYTVQDAIYKRTTRTDINILSTKDVHNYSLALSRDDVSFDRLNIDPNHTNVYIVGNQATAVKMLNFGRIDLNYNNQIGFREAVQALGINQDEFTPAYIISQMSLGLATHKDTNSELYNQMLQAFDTIKQNGEFDHIVAKWFPESIDTSINLGVETNTNKISRKWAAK</sequence>
<evidence type="ECO:0000313" key="4">
    <source>
        <dbReference type="Proteomes" id="UP000278035"/>
    </source>
</evidence>
<keyword evidence="1" id="KW-0732">Signal</keyword>
<organism evidence="3 4">
    <name type="scientific">Shewanella livingstonensis</name>
    <dbReference type="NCBI Taxonomy" id="150120"/>
    <lineage>
        <taxon>Bacteria</taxon>
        <taxon>Pseudomonadati</taxon>
        <taxon>Pseudomonadota</taxon>
        <taxon>Gammaproteobacteria</taxon>
        <taxon>Alteromonadales</taxon>
        <taxon>Shewanellaceae</taxon>
        <taxon>Shewanella</taxon>
    </lineage>
</organism>
<protein>
    <recommendedName>
        <fullName evidence="2">Solute-binding protein family 3/N-terminal domain-containing protein</fullName>
    </recommendedName>
</protein>
<evidence type="ECO:0000256" key="1">
    <source>
        <dbReference type="SAM" id="SignalP"/>
    </source>
</evidence>
<dbReference type="AlphaFoldDB" id="A0A3G8LT38"/>
<feature type="domain" description="Solute-binding protein family 3/N-terminal" evidence="2">
    <location>
        <begin position="26"/>
        <end position="249"/>
    </location>
</feature>
<reference evidence="4" key="1">
    <citation type="submission" date="2018-11" db="EMBL/GenBank/DDBJ databases">
        <title>Shewanella sp. M2.</title>
        <authorList>
            <person name="Hwang Y.J."/>
            <person name="Hwang C.Y."/>
        </authorList>
    </citation>
    <scope>NUCLEOTIDE SEQUENCE [LARGE SCALE GENOMIC DNA]</scope>
    <source>
        <strain evidence="4">LMG 19866</strain>
    </source>
</reference>
<evidence type="ECO:0000313" key="3">
    <source>
        <dbReference type="EMBL" id="AZG72375.1"/>
    </source>
</evidence>
<keyword evidence="4" id="KW-1185">Reference proteome</keyword>
<feature type="signal peptide" evidence="1">
    <location>
        <begin position="1"/>
        <end position="22"/>
    </location>
</feature>
<name>A0A3G8LT38_9GAMM</name>
<dbReference type="RefSeq" id="WP_124729966.1">
    <property type="nucleotide sequence ID" value="NZ_CBCSKC010000001.1"/>
</dbReference>
<feature type="chain" id="PRO_5018040082" description="Solute-binding protein family 3/N-terminal domain-containing protein" evidence="1">
    <location>
        <begin position="23"/>
        <end position="272"/>
    </location>
</feature>
<dbReference type="KEGG" id="slj:EGC82_06060"/>
<dbReference type="SUPFAM" id="SSF53850">
    <property type="entry name" value="Periplasmic binding protein-like II"/>
    <property type="match status" value="1"/>
</dbReference>
<gene>
    <name evidence="3" type="ORF">EGC82_06060</name>
</gene>
<evidence type="ECO:0000259" key="2">
    <source>
        <dbReference type="SMART" id="SM00062"/>
    </source>
</evidence>
<accession>A0A3G8LT38</accession>
<dbReference type="Pfam" id="PF00497">
    <property type="entry name" value="SBP_bac_3"/>
    <property type="match status" value="1"/>
</dbReference>
<dbReference type="PANTHER" id="PTHR38834:SF3">
    <property type="entry name" value="SOLUTE-BINDING PROTEIN FAMILY 3_N-TERMINAL DOMAIN-CONTAINING PROTEIN"/>
    <property type="match status" value="1"/>
</dbReference>
<dbReference type="InterPro" id="IPR001638">
    <property type="entry name" value="Solute-binding_3/MltF_N"/>
</dbReference>
<dbReference type="Proteomes" id="UP000278035">
    <property type="component" value="Chromosome"/>
</dbReference>
<dbReference type="OrthoDB" id="8587856at2"/>
<dbReference type="Gene3D" id="3.40.190.10">
    <property type="entry name" value="Periplasmic binding protein-like II"/>
    <property type="match status" value="2"/>
</dbReference>